<feature type="compositionally biased region" description="Polar residues" evidence="1">
    <location>
        <begin position="1"/>
        <end position="11"/>
    </location>
</feature>
<dbReference type="AlphaFoldDB" id="A0A9X9LTH9"/>
<keyword evidence="3" id="KW-1185">Reference proteome</keyword>
<reference evidence="2 3" key="1">
    <citation type="submission" date="2018-10" db="EMBL/GenBank/DDBJ databases">
        <authorList>
            <person name="Ekblom R."/>
            <person name="Jareborg N."/>
        </authorList>
    </citation>
    <scope>NUCLEOTIDE SEQUENCE [LARGE SCALE GENOMIC DNA]</scope>
    <source>
        <tissue evidence="2">Muscle</tissue>
    </source>
</reference>
<dbReference type="EMBL" id="CYRY02016356">
    <property type="protein sequence ID" value="VCW90776.1"/>
    <property type="molecule type" value="Genomic_DNA"/>
</dbReference>
<feature type="region of interest" description="Disordered" evidence="1">
    <location>
        <begin position="1"/>
        <end position="47"/>
    </location>
</feature>
<organism evidence="2 3">
    <name type="scientific">Gulo gulo</name>
    <name type="common">Wolverine</name>
    <name type="synonym">Gluton</name>
    <dbReference type="NCBI Taxonomy" id="48420"/>
    <lineage>
        <taxon>Eukaryota</taxon>
        <taxon>Metazoa</taxon>
        <taxon>Chordata</taxon>
        <taxon>Craniata</taxon>
        <taxon>Vertebrata</taxon>
        <taxon>Euteleostomi</taxon>
        <taxon>Mammalia</taxon>
        <taxon>Eutheria</taxon>
        <taxon>Laurasiatheria</taxon>
        <taxon>Carnivora</taxon>
        <taxon>Caniformia</taxon>
        <taxon>Musteloidea</taxon>
        <taxon>Mustelidae</taxon>
        <taxon>Guloninae</taxon>
        <taxon>Gulo</taxon>
    </lineage>
</organism>
<dbReference type="Proteomes" id="UP000269945">
    <property type="component" value="Unassembled WGS sequence"/>
</dbReference>
<comment type="caution">
    <text evidence="2">The sequence shown here is derived from an EMBL/GenBank/DDBJ whole genome shotgun (WGS) entry which is preliminary data.</text>
</comment>
<proteinExistence type="predicted"/>
<evidence type="ECO:0000313" key="3">
    <source>
        <dbReference type="Proteomes" id="UP000269945"/>
    </source>
</evidence>
<protein>
    <submittedName>
        <fullName evidence="2">Uncharacterized protein</fullName>
    </submittedName>
</protein>
<sequence>MPQEGLMSSSLRGRDPSHTFTSQALPPSIRAHPQCQGASAHSVSNSAPAAIASSWARPLLSTPGRCSLLGGLWNALPFPSSSTPRG</sequence>
<accession>A0A9X9LTH9</accession>
<gene>
    <name evidence="2" type="ORF">BN2614_LOCUS2</name>
</gene>
<evidence type="ECO:0000313" key="2">
    <source>
        <dbReference type="EMBL" id="VCW90776.1"/>
    </source>
</evidence>
<name>A0A9X9LTH9_GULGU</name>
<feature type="compositionally biased region" description="Polar residues" evidence="1">
    <location>
        <begin position="36"/>
        <end position="47"/>
    </location>
</feature>
<evidence type="ECO:0000256" key="1">
    <source>
        <dbReference type="SAM" id="MobiDB-lite"/>
    </source>
</evidence>